<reference evidence="2" key="1">
    <citation type="submission" date="2022-10" db="EMBL/GenBank/DDBJ databases">
        <title>Tapping the CABI collections for fungal endophytes: first genome assemblies for Collariella, Neodidymelliopsis, Ascochyta clinopodiicola, Didymella pomorum, Didymosphaeria variabile, Neocosmospora piperis and Neocucurbitaria cava.</title>
        <authorList>
            <person name="Hill R."/>
        </authorList>
    </citation>
    <scope>NUCLEOTIDE SEQUENCE</scope>
    <source>
        <strain evidence="2">IMI 360193</strain>
    </source>
</reference>
<keyword evidence="3" id="KW-1185">Reference proteome</keyword>
<evidence type="ECO:0000313" key="3">
    <source>
        <dbReference type="Proteomes" id="UP001140562"/>
    </source>
</evidence>
<gene>
    <name evidence="2" type="ORF">N0V87_009282</name>
</gene>
<sequence length="102" mass="11689">MKAAFCSGLEEIWPHDVNGEPLFNLDKSTHGERILMSSDRLQRIWPEPELKVLLYLEDGAAPKPLKVDQLVVKLKVGQMDDESDEEEVDHRVRKPGKRQKLA</sequence>
<evidence type="ECO:0000256" key="1">
    <source>
        <dbReference type="SAM" id="MobiDB-lite"/>
    </source>
</evidence>
<dbReference type="EMBL" id="JAPEUV010000155">
    <property type="protein sequence ID" value="KAJ4331289.1"/>
    <property type="molecule type" value="Genomic_DNA"/>
</dbReference>
<accession>A0A9W8WRF4</accession>
<comment type="caution">
    <text evidence="2">The sequence shown here is derived from an EMBL/GenBank/DDBJ whole genome shotgun (WGS) entry which is preliminary data.</text>
</comment>
<name>A0A9W8WRF4_9PLEO</name>
<organism evidence="2 3">
    <name type="scientific">Didymella glomerata</name>
    <dbReference type="NCBI Taxonomy" id="749621"/>
    <lineage>
        <taxon>Eukaryota</taxon>
        <taxon>Fungi</taxon>
        <taxon>Dikarya</taxon>
        <taxon>Ascomycota</taxon>
        <taxon>Pezizomycotina</taxon>
        <taxon>Dothideomycetes</taxon>
        <taxon>Pleosporomycetidae</taxon>
        <taxon>Pleosporales</taxon>
        <taxon>Pleosporineae</taxon>
        <taxon>Didymellaceae</taxon>
        <taxon>Didymella</taxon>
    </lineage>
</organism>
<evidence type="ECO:0000313" key="2">
    <source>
        <dbReference type="EMBL" id="KAJ4331289.1"/>
    </source>
</evidence>
<feature type="compositionally biased region" description="Basic residues" evidence="1">
    <location>
        <begin position="91"/>
        <end position="102"/>
    </location>
</feature>
<dbReference type="Proteomes" id="UP001140562">
    <property type="component" value="Unassembled WGS sequence"/>
</dbReference>
<feature type="region of interest" description="Disordered" evidence="1">
    <location>
        <begin position="78"/>
        <end position="102"/>
    </location>
</feature>
<dbReference type="AlphaFoldDB" id="A0A9W8WRF4"/>
<dbReference type="OrthoDB" id="3690177at2759"/>
<protein>
    <submittedName>
        <fullName evidence="2">Uncharacterized protein</fullName>
    </submittedName>
</protein>
<proteinExistence type="predicted"/>